<dbReference type="Gene3D" id="3.40.50.1820">
    <property type="entry name" value="alpha/beta hydrolase"/>
    <property type="match status" value="1"/>
</dbReference>
<proteinExistence type="predicted"/>
<dbReference type="Proteomes" id="UP001296104">
    <property type="component" value="Unassembled WGS sequence"/>
</dbReference>
<dbReference type="EMBL" id="CAVMBE010000038">
    <property type="protein sequence ID" value="CAK4030575.1"/>
    <property type="molecule type" value="Genomic_DNA"/>
</dbReference>
<accession>A0AAI8Z172</accession>
<protein>
    <recommendedName>
        <fullName evidence="1">Carboxylesterase type B domain-containing protein</fullName>
    </recommendedName>
</protein>
<dbReference type="AlphaFoldDB" id="A0AAI8Z172"/>
<comment type="caution">
    <text evidence="2">The sequence shown here is derived from an EMBL/GenBank/DDBJ whole genome shotgun (WGS) entry which is preliminary data.</text>
</comment>
<dbReference type="InterPro" id="IPR002018">
    <property type="entry name" value="CarbesteraseB"/>
</dbReference>
<gene>
    <name evidence="2" type="ORF">LECACI_7A005733</name>
</gene>
<name>A0AAI8Z172_9PEZI</name>
<dbReference type="Pfam" id="PF00135">
    <property type="entry name" value="COesterase"/>
    <property type="match status" value="1"/>
</dbReference>
<organism evidence="2 3">
    <name type="scientific">Lecanosticta acicola</name>
    <dbReference type="NCBI Taxonomy" id="111012"/>
    <lineage>
        <taxon>Eukaryota</taxon>
        <taxon>Fungi</taxon>
        <taxon>Dikarya</taxon>
        <taxon>Ascomycota</taxon>
        <taxon>Pezizomycotina</taxon>
        <taxon>Dothideomycetes</taxon>
        <taxon>Dothideomycetidae</taxon>
        <taxon>Mycosphaerellales</taxon>
        <taxon>Mycosphaerellaceae</taxon>
        <taxon>Lecanosticta</taxon>
    </lineage>
</organism>
<evidence type="ECO:0000313" key="3">
    <source>
        <dbReference type="Proteomes" id="UP001296104"/>
    </source>
</evidence>
<dbReference type="InterPro" id="IPR029058">
    <property type="entry name" value="AB_hydrolase_fold"/>
</dbReference>
<reference evidence="2" key="1">
    <citation type="submission" date="2023-11" db="EMBL/GenBank/DDBJ databases">
        <authorList>
            <person name="Alioto T."/>
            <person name="Alioto T."/>
            <person name="Gomez Garrido J."/>
        </authorList>
    </citation>
    <scope>NUCLEOTIDE SEQUENCE</scope>
</reference>
<sequence length="141" mass="16040">MAKNAQWDDRSKVGTCIWSHLYQNISNESVYNCVWDHAPPGQSGGAYHESEINYVSNDLYDTTDLPKTAEDYKFDKAMNGFWIKFIETGNPDGDGLVQWDVGGDEKVVQRVGIALEAVLIATYARFELFGKWFVAENQTYR</sequence>
<evidence type="ECO:0000259" key="1">
    <source>
        <dbReference type="Pfam" id="PF00135"/>
    </source>
</evidence>
<evidence type="ECO:0000313" key="2">
    <source>
        <dbReference type="EMBL" id="CAK4030575.1"/>
    </source>
</evidence>
<keyword evidence="3" id="KW-1185">Reference proteome</keyword>
<feature type="domain" description="Carboxylesterase type B" evidence="1">
    <location>
        <begin position="26"/>
        <end position="102"/>
    </location>
</feature>
<dbReference type="SUPFAM" id="SSF53474">
    <property type="entry name" value="alpha/beta-Hydrolases"/>
    <property type="match status" value="1"/>
</dbReference>